<dbReference type="EMBL" id="RBAN01000001">
    <property type="protein sequence ID" value="RKN58148.1"/>
    <property type="molecule type" value="Genomic_DNA"/>
</dbReference>
<evidence type="ECO:0000313" key="2">
    <source>
        <dbReference type="EMBL" id="RKN58148.1"/>
    </source>
</evidence>
<evidence type="ECO:0000256" key="1">
    <source>
        <dbReference type="ARBA" id="ARBA00023002"/>
    </source>
</evidence>
<dbReference type="InterPro" id="IPR036188">
    <property type="entry name" value="FAD/NAD-bd_sf"/>
</dbReference>
<protein>
    <submittedName>
        <fullName evidence="2">NAD(P)/FAD-dependent oxidoreductase</fullName>
    </submittedName>
</protein>
<gene>
    <name evidence="2" type="ORF">D7193_06025</name>
</gene>
<keyword evidence="1" id="KW-0560">Oxidoreductase</keyword>
<dbReference type="Proteomes" id="UP000279968">
    <property type="component" value="Unassembled WGS sequence"/>
</dbReference>
<evidence type="ECO:0000313" key="3">
    <source>
        <dbReference type="Proteomes" id="UP000279968"/>
    </source>
</evidence>
<dbReference type="AlphaFoldDB" id="A0A3B0AC02"/>
<dbReference type="GO" id="GO:0050660">
    <property type="term" value="F:flavin adenine dinucleotide binding"/>
    <property type="evidence" value="ECO:0007669"/>
    <property type="project" value="TreeGrafter"/>
</dbReference>
<dbReference type="GO" id="GO:0004497">
    <property type="term" value="F:monooxygenase activity"/>
    <property type="evidence" value="ECO:0007669"/>
    <property type="project" value="TreeGrafter"/>
</dbReference>
<dbReference type="InterPro" id="IPR050982">
    <property type="entry name" value="Auxin_biosynth/cation_transpt"/>
</dbReference>
<dbReference type="OrthoDB" id="178899at2"/>
<dbReference type="PANTHER" id="PTHR43539">
    <property type="entry name" value="FLAVIN-BINDING MONOOXYGENASE-LIKE PROTEIN (AFU_ORTHOLOGUE AFUA_4G09220)"/>
    <property type="match status" value="1"/>
</dbReference>
<name>A0A3B0AC02_9ACTN</name>
<dbReference type="Gene3D" id="3.50.50.60">
    <property type="entry name" value="FAD/NAD(P)-binding domain"/>
    <property type="match status" value="1"/>
</dbReference>
<dbReference type="PANTHER" id="PTHR43539:SF78">
    <property type="entry name" value="FLAVIN-CONTAINING MONOOXYGENASE"/>
    <property type="match status" value="1"/>
</dbReference>
<organism evidence="2 3">
    <name type="scientific">Micromonospora costi</name>
    <dbReference type="NCBI Taxonomy" id="1530042"/>
    <lineage>
        <taxon>Bacteria</taxon>
        <taxon>Bacillati</taxon>
        <taxon>Actinomycetota</taxon>
        <taxon>Actinomycetes</taxon>
        <taxon>Micromonosporales</taxon>
        <taxon>Micromonosporaceae</taxon>
        <taxon>Micromonospora</taxon>
    </lineage>
</organism>
<dbReference type="PRINTS" id="PR00368">
    <property type="entry name" value="FADPNR"/>
</dbReference>
<comment type="caution">
    <text evidence="2">The sequence shown here is derived from an EMBL/GenBank/DDBJ whole genome shotgun (WGS) entry which is preliminary data.</text>
</comment>
<keyword evidence="3" id="KW-1185">Reference proteome</keyword>
<dbReference type="Pfam" id="PF13738">
    <property type="entry name" value="Pyr_redox_3"/>
    <property type="match status" value="1"/>
</dbReference>
<dbReference type="SUPFAM" id="SSF51905">
    <property type="entry name" value="FAD/NAD(P)-binding domain"/>
    <property type="match status" value="2"/>
</dbReference>
<reference evidence="2 3" key="1">
    <citation type="journal article" date="2015" name="Int. J. Syst. Evol. Microbiol.">
        <title>Micromonospora costi sp. nov., isolated from a leaf of Costus speciosus.</title>
        <authorList>
            <person name="Thawai C."/>
        </authorList>
    </citation>
    <scope>NUCLEOTIDE SEQUENCE [LARGE SCALE GENOMIC DNA]</scope>
    <source>
        <strain evidence="2 3">CS1-12</strain>
    </source>
</reference>
<dbReference type="PRINTS" id="PR00469">
    <property type="entry name" value="PNDRDTASEII"/>
</dbReference>
<accession>A0A3B0AC02</accession>
<proteinExistence type="predicted"/>
<sequence>MDTHSVDVVVIGAGQAGLSAAYHLHRTGFAPGTGFVVLDADDGPGGAWRHRWPTLTVDRVHGFHDLPAMPFPDAAPDRSAAEVVTGYFAAYEHEFALPVRRPVRVEAVHSLPDGRLEVRTDGGIWVARALINATGTWSRPFWPHYPGRSEFRGRQLHTADYRGPDEFAGRRVVVVGAGTSAVQLLGEISAVAAGTTWVSRRPPDFREIEFTSEHGRAAVALVEARVREGRPPSSVVGVTGLPVTAEVRRLREQGVLDRLPMFDRITPDGVAWDDGRFVPADTILWCTGFRAALDHLAPLKLRGPGGGIVMDGTRVVADDRIHLIGYGPSASTIGANRAGRAAVREIRALRARDTVLHRGASI</sequence>